<dbReference type="InterPro" id="IPR000868">
    <property type="entry name" value="Isochorismatase-like_dom"/>
</dbReference>
<name>A0A2T0S3M4_9ACTN</name>
<dbReference type="InterPro" id="IPR036380">
    <property type="entry name" value="Isochorismatase-like_sf"/>
</dbReference>
<dbReference type="RefSeq" id="WP_106128125.1">
    <property type="nucleotide sequence ID" value="NZ_PVZG01000009.1"/>
</dbReference>
<dbReference type="SUPFAM" id="SSF52499">
    <property type="entry name" value="Isochorismatase-like hydrolases"/>
    <property type="match status" value="1"/>
</dbReference>
<keyword evidence="4" id="KW-1185">Reference proteome</keyword>
<dbReference type="GO" id="GO:0016787">
    <property type="term" value="F:hydrolase activity"/>
    <property type="evidence" value="ECO:0007669"/>
    <property type="project" value="UniProtKB-KW"/>
</dbReference>
<dbReference type="InterPro" id="IPR050272">
    <property type="entry name" value="Isochorismatase-like_hydrls"/>
</dbReference>
<dbReference type="Gene3D" id="3.40.50.850">
    <property type="entry name" value="Isochorismatase-like"/>
    <property type="match status" value="1"/>
</dbReference>
<evidence type="ECO:0000313" key="4">
    <source>
        <dbReference type="Proteomes" id="UP000239209"/>
    </source>
</evidence>
<evidence type="ECO:0000259" key="2">
    <source>
        <dbReference type="Pfam" id="PF00857"/>
    </source>
</evidence>
<gene>
    <name evidence="3" type="ORF">CLV70_109184</name>
</gene>
<proteinExistence type="predicted"/>
<keyword evidence="1" id="KW-0378">Hydrolase</keyword>
<evidence type="ECO:0000313" key="3">
    <source>
        <dbReference type="EMBL" id="PRY28028.1"/>
    </source>
</evidence>
<comment type="caution">
    <text evidence="3">The sequence shown here is derived from an EMBL/GenBank/DDBJ whole genome shotgun (WGS) entry which is preliminary data.</text>
</comment>
<reference evidence="3 4" key="1">
    <citation type="submission" date="2018-03" db="EMBL/GenBank/DDBJ databases">
        <title>Genomic Encyclopedia of Archaeal and Bacterial Type Strains, Phase II (KMG-II): from individual species to whole genera.</title>
        <authorList>
            <person name="Goeker M."/>
        </authorList>
    </citation>
    <scope>NUCLEOTIDE SEQUENCE [LARGE SCALE GENOMIC DNA]</scope>
    <source>
        <strain evidence="3 4">DSM 45348</strain>
    </source>
</reference>
<dbReference type="EMBL" id="PVZG01000009">
    <property type="protein sequence ID" value="PRY28028.1"/>
    <property type="molecule type" value="Genomic_DNA"/>
</dbReference>
<dbReference type="Pfam" id="PF00857">
    <property type="entry name" value="Isochorismatase"/>
    <property type="match status" value="1"/>
</dbReference>
<feature type="domain" description="Isochorismatase-like" evidence="2">
    <location>
        <begin position="6"/>
        <end position="160"/>
    </location>
</feature>
<dbReference type="CDD" id="cd00431">
    <property type="entry name" value="cysteine_hydrolases"/>
    <property type="match status" value="1"/>
</dbReference>
<evidence type="ECO:0000256" key="1">
    <source>
        <dbReference type="ARBA" id="ARBA00022801"/>
    </source>
</evidence>
<dbReference type="AlphaFoldDB" id="A0A2T0S3M4"/>
<dbReference type="PANTHER" id="PTHR43540">
    <property type="entry name" value="PEROXYUREIDOACRYLATE/UREIDOACRYLATE AMIDOHYDROLASE-RELATED"/>
    <property type="match status" value="1"/>
</dbReference>
<protein>
    <submittedName>
        <fullName evidence="3">Nicotinamidase-related amidase</fullName>
    </submittedName>
</protein>
<dbReference type="PANTHER" id="PTHR43540:SF6">
    <property type="entry name" value="ISOCHORISMATASE-LIKE DOMAIN-CONTAINING PROTEIN"/>
    <property type="match status" value="1"/>
</dbReference>
<organism evidence="3 4">
    <name type="scientific">Pseudosporangium ferrugineum</name>
    <dbReference type="NCBI Taxonomy" id="439699"/>
    <lineage>
        <taxon>Bacteria</taxon>
        <taxon>Bacillati</taxon>
        <taxon>Actinomycetota</taxon>
        <taxon>Actinomycetes</taxon>
        <taxon>Micromonosporales</taxon>
        <taxon>Micromonosporaceae</taxon>
        <taxon>Pseudosporangium</taxon>
    </lineage>
</organism>
<sequence>MIPSTSVLVVVDVQNGFIRPPSAPVVPVIAGLVKRWQQEGGAVVFTRYLNYPGSPFERMIHWQKLQDSPEIDIVPDLAQLADKSITLDKRIYSLFSPEGIRLVREKGWSDLYICGIATESCVLKTAVDAFELNLTPWVLSDASASHAGQEAHDAGMLVIRRFIGEGQIIRVSDVPLSDSAVV</sequence>
<dbReference type="Proteomes" id="UP000239209">
    <property type="component" value="Unassembled WGS sequence"/>
</dbReference>
<dbReference type="OrthoDB" id="9814140at2"/>
<accession>A0A2T0S3M4</accession>